<protein>
    <submittedName>
        <fullName evidence="2">Uncharacterized protein</fullName>
    </submittedName>
</protein>
<reference evidence="2 3" key="1">
    <citation type="submission" date="2017-10" db="EMBL/GenBank/DDBJ databases">
        <title>Comparative genomics in systemic dimorphic fungi from Ajellomycetaceae.</title>
        <authorList>
            <person name="Munoz J.F."/>
            <person name="Mcewen J.G."/>
            <person name="Clay O.K."/>
            <person name="Cuomo C.A."/>
        </authorList>
    </citation>
    <scope>NUCLEOTIDE SEQUENCE [LARGE SCALE GENOMIC DNA]</scope>
    <source>
        <strain evidence="2 3">UAMH7299</strain>
    </source>
</reference>
<keyword evidence="3" id="KW-1185">Reference proteome</keyword>
<organism evidence="2 3">
    <name type="scientific">Polytolypa hystricis (strain UAMH7299)</name>
    <dbReference type="NCBI Taxonomy" id="1447883"/>
    <lineage>
        <taxon>Eukaryota</taxon>
        <taxon>Fungi</taxon>
        <taxon>Dikarya</taxon>
        <taxon>Ascomycota</taxon>
        <taxon>Pezizomycotina</taxon>
        <taxon>Eurotiomycetes</taxon>
        <taxon>Eurotiomycetidae</taxon>
        <taxon>Onygenales</taxon>
        <taxon>Onygenales incertae sedis</taxon>
        <taxon>Polytolypa</taxon>
    </lineage>
</organism>
<name>A0A2B7YDD1_POLH7</name>
<proteinExistence type="predicted"/>
<accession>A0A2B7YDD1</accession>
<gene>
    <name evidence="2" type="ORF">AJ80_04171</name>
</gene>
<dbReference type="EMBL" id="PDNA01000051">
    <property type="protein sequence ID" value="PGH19200.1"/>
    <property type="molecule type" value="Genomic_DNA"/>
</dbReference>
<evidence type="ECO:0000313" key="2">
    <source>
        <dbReference type="EMBL" id="PGH19200.1"/>
    </source>
</evidence>
<comment type="caution">
    <text evidence="2">The sequence shown here is derived from an EMBL/GenBank/DDBJ whole genome shotgun (WGS) entry which is preliminary data.</text>
</comment>
<dbReference type="Proteomes" id="UP000224634">
    <property type="component" value="Unassembled WGS sequence"/>
</dbReference>
<evidence type="ECO:0000313" key="3">
    <source>
        <dbReference type="Proteomes" id="UP000224634"/>
    </source>
</evidence>
<sequence length="144" mass="16385">MTGLDTVQIRYRVNVEIIGERASAPIPFLFPLLFPEAHSLFVGIAASGKFKSRYDRRDTKYQFAYLEGHLLTVSPTIATTYWRDHGLSPEEAKQASISGKPTRPERPLGAQELDIKHDKEVFDQDPLYDTQLIKAIEPWKNPIT</sequence>
<feature type="region of interest" description="Disordered" evidence="1">
    <location>
        <begin position="89"/>
        <end position="108"/>
    </location>
</feature>
<dbReference type="AlphaFoldDB" id="A0A2B7YDD1"/>
<evidence type="ECO:0000256" key="1">
    <source>
        <dbReference type="SAM" id="MobiDB-lite"/>
    </source>
</evidence>